<evidence type="ECO:0000313" key="2">
    <source>
        <dbReference type="Proteomes" id="UP000321249"/>
    </source>
</evidence>
<dbReference type="InterPro" id="IPR054248">
    <property type="entry name" value="DUF6975"/>
</dbReference>
<accession>A0A5C6TVG2</accession>
<comment type="caution">
    <text evidence="1">The sequence shown here is derived from an EMBL/GenBank/DDBJ whole genome shotgun (WGS) entry which is preliminary data.</text>
</comment>
<dbReference type="Proteomes" id="UP000321249">
    <property type="component" value="Unassembled WGS sequence"/>
</dbReference>
<gene>
    <name evidence="1" type="ORF">FRZ32_12805</name>
</gene>
<dbReference type="AlphaFoldDB" id="A0A5C6TVG2"/>
<keyword evidence="2" id="KW-1185">Reference proteome</keyword>
<dbReference type="RefSeq" id="WP_147043876.1">
    <property type="nucleotide sequence ID" value="NZ_BAABIR010000001.1"/>
</dbReference>
<organism evidence="1 2">
    <name type="scientific">Allosphingosinicella ginsenosidimutans</name>
    <dbReference type="NCBI Taxonomy" id="1176539"/>
    <lineage>
        <taxon>Bacteria</taxon>
        <taxon>Pseudomonadati</taxon>
        <taxon>Pseudomonadota</taxon>
        <taxon>Alphaproteobacteria</taxon>
        <taxon>Sphingomonadales</taxon>
        <taxon>Sphingomonadaceae</taxon>
        <taxon>Allosphingosinicella</taxon>
    </lineage>
</organism>
<proteinExistence type="predicted"/>
<dbReference type="OrthoDB" id="7468483at2"/>
<reference evidence="1 2" key="1">
    <citation type="journal article" date="2015" name="J. Microbiol.">
        <title>Sphingosinicella ginsenosidimutans sp. nov., with ginsenoside converting activity.</title>
        <authorList>
            <person name="Kim J.K."/>
            <person name="Kang M.S."/>
            <person name="Park S.C."/>
            <person name="Kim K.M."/>
            <person name="Choi K."/>
            <person name="Yoon M.H."/>
            <person name="Im W.T."/>
        </authorList>
    </citation>
    <scope>NUCLEOTIDE SEQUENCE [LARGE SCALE GENOMIC DNA]</scope>
    <source>
        <strain evidence="1 2">BS-11</strain>
    </source>
</reference>
<sequence>MASVSVAAARGESRASQLYACVAEQGTAAHPHVKGDALADSPDAPRNLADMVHFLCALHGRHPGVIDHAAGRAVESAARRWLTRASEALAVERAYLARLAVAVGPVPGTPGGAGNEAMLVAQRSALGVLAQSDRRGCALGAALAFAIDWAAVRGPLDRAARRLGIEPPHFGLGSEGELRPIADDCSEERALLFGARQLALQQRGLWDLLEARAQARSAL</sequence>
<dbReference type="Pfam" id="PF22391">
    <property type="entry name" value="DUF6975"/>
    <property type="match status" value="1"/>
</dbReference>
<evidence type="ECO:0000313" key="1">
    <source>
        <dbReference type="EMBL" id="TXC64453.1"/>
    </source>
</evidence>
<dbReference type="EMBL" id="VOQQ01000001">
    <property type="protein sequence ID" value="TXC64453.1"/>
    <property type="molecule type" value="Genomic_DNA"/>
</dbReference>
<name>A0A5C6TVG2_9SPHN</name>
<protein>
    <submittedName>
        <fullName evidence="1">Uncharacterized protein</fullName>
    </submittedName>
</protein>